<evidence type="ECO:0000313" key="11">
    <source>
        <dbReference type="Proteomes" id="UP000321353"/>
    </source>
</evidence>
<keyword evidence="6 9" id="KW-1133">Transmembrane helix</keyword>
<keyword evidence="11" id="KW-1185">Reference proteome</keyword>
<protein>
    <submittedName>
        <fullName evidence="10">Transmembrane exosortase (Exosortase_EpsH)</fullName>
    </submittedName>
</protein>
<accession>A0A5B9MHN8</accession>
<feature type="transmembrane region" description="Helical" evidence="9">
    <location>
        <begin position="61"/>
        <end position="78"/>
    </location>
</feature>
<dbReference type="GO" id="GO:0006508">
    <property type="term" value="P:proteolysis"/>
    <property type="evidence" value="ECO:0007669"/>
    <property type="project" value="UniProtKB-KW"/>
</dbReference>
<comment type="subcellular location">
    <subcellularLocation>
        <location evidence="1">Cell membrane</location>
        <topology evidence="1">Multi-pass membrane protein</topology>
    </subcellularLocation>
</comment>
<name>A0A5B9MHN8_9BACT</name>
<dbReference type="EMBL" id="CP036264">
    <property type="protein sequence ID" value="QEF99566.1"/>
    <property type="molecule type" value="Genomic_DNA"/>
</dbReference>
<dbReference type="KEGG" id="smam:Mal15_36310"/>
<dbReference type="RefSeq" id="WP_147868944.1">
    <property type="nucleotide sequence ID" value="NZ_CP036264.1"/>
</dbReference>
<feature type="transmembrane region" description="Helical" evidence="9">
    <location>
        <begin position="195"/>
        <end position="218"/>
    </location>
</feature>
<feature type="compositionally biased region" description="Low complexity" evidence="8">
    <location>
        <begin position="598"/>
        <end position="613"/>
    </location>
</feature>
<evidence type="ECO:0000313" key="10">
    <source>
        <dbReference type="EMBL" id="QEF99566.1"/>
    </source>
</evidence>
<keyword evidence="4 9" id="KW-0812">Transmembrane</keyword>
<dbReference type="Pfam" id="PF09721">
    <property type="entry name" value="Exosortase_EpsH"/>
    <property type="match status" value="1"/>
</dbReference>
<evidence type="ECO:0000256" key="9">
    <source>
        <dbReference type="SAM" id="Phobius"/>
    </source>
</evidence>
<feature type="region of interest" description="Disordered" evidence="8">
    <location>
        <begin position="592"/>
        <end position="623"/>
    </location>
</feature>
<dbReference type="NCBIfam" id="TIGR04178">
    <property type="entry name" value="exo_archaeo"/>
    <property type="match status" value="1"/>
</dbReference>
<evidence type="ECO:0000256" key="3">
    <source>
        <dbReference type="ARBA" id="ARBA00022670"/>
    </source>
</evidence>
<dbReference type="Proteomes" id="UP000321353">
    <property type="component" value="Chromosome"/>
</dbReference>
<evidence type="ECO:0000256" key="2">
    <source>
        <dbReference type="ARBA" id="ARBA00022475"/>
    </source>
</evidence>
<dbReference type="NCBIfam" id="NF033780">
    <property type="entry name" value="exosort_XrtU_C"/>
    <property type="match status" value="1"/>
</dbReference>
<keyword evidence="5" id="KW-0378">Hydrolase</keyword>
<feature type="transmembrane region" description="Helical" evidence="9">
    <location>
        <begin position="230"/>
        <end position="257"/>
    </location>
</feature>
<evidence type="ECO:0000256" key="1">
    <source>
        <dbReference type="ARBA" id="ARBA00004651"/>
    </source>
</evidence>
<dbReference type="InterPro" id="IPR019127">
    <property type="entry name" value="Exosortase"/>
</dbReference>
<keyword evidence="2" id="KW-1003">Cell membrane</keyword>
<feature type="transmembrane region" description="Helical" evidence="9">
    <location>
        <begin position="90"/>
        <end position="107"/>
    </location>
</feature>
<evidence type="ECO:0000256" key="5">
    <source>
        <dbReference type="ARBA" id="ARBA00022801"/>
    </source>
</evidence>
<dbReference type="InterPro" id="IPR013426">
    <property type="entry name" value="EpsH-like"/>
</dbReference>
<dbReference type="GO" id="GO:0005886">
    <property type="term" value="C:plasma membrane"/>
    <property type="evidence" value="ECO:0007669"/>
    <property type="project" value="UniProtKB-SubCell"/>
</dbReference>
<keyword evidence="3" id="KW-0645">Protease</keyword>
<evidence type="ECO:0000256" key="8">
    <source>
        <dbReference type="SAM" id="MobiDB-lite"/>
    </source>
</evidence>
<dbReference type="AlphaFoldDB" id="A0A5B9MHN8"/>
<feature type="transmembrane region" description="Helical" evidence="9">
    <location>
        <begin position="353"/>
        <end position="374"/>
    </location>
</feature>
<gene>
    <name evidence="10" type="ORF">Mal15_36310</name>
</gene>
<feature type="transmembrane region" description="Helical" evidence="9">
    <location>
        <begin position="36"/>
        <end position="55"/>
    </location>
</feature>
<dbReference type="GO" id="GO:0008233">
    <property type="term" value="F:peptidase activity"/>
    <property type="evidence" value="ECO:0007669"/>
    <property type="project" value="UniProtKB-KW"/>
</dbReference>
<keyword evidence="7 9" id="KW-0472">Membrane</keyword>
<evidence type="ECO:0000256" key="7">
    <source>
        <dbReference type="ARBA" id="ARBA00023136"/>
    </source>
</evidence>
<organism evidence="10 11">
    <name type="scientific">Stieleria maiorica</name>
    <dbReference type="NCBI Taxonomy" id="2795974"/>
    <lineage>
        <taxon>Bacteria</taxon>
        <taxon>Pseudomonadati</taxon>
        <taxon>Planctomycetota</taxon>
        <taxon>Planctomycetia</taxon>
        <taxon>Pirellulales</taxon>
        <taxon>Pirellulaceae</taxon>
        <taxon>Stieleria</taxon>
    </lineage>
</organism>
<evidence type="ECO:0000256" key="6">
    <source>
        <dbReference type="ARBA" id="ARBA00022989"/>
    </source>
</evidence>
<dbReference type="InterPro" id="IPR026392">
    <property type="entry name" value="Exo/Archaeosortase_dom"/>
</dbReference>
<reference evidence="10 11" key="1">
    <citation type="submission" date="2019-02" db="EMBL/GenBank/DDBJ databases">
        <title>Planctomycetal bacteria perform biofilm scaping via a novel small molecule.</title>
        <authorList>
            <person name="Jeske O."/>
            <person name="Boedeker C."/>
            <person name="Wiegand S."/>
            <person name="Breitling P."/>
            <person name="Kallscheuer N."/>
            <person name="Jogler M."/>
            <person name="Rohde M."/>
            <person name="Petersen J."/>
            <person name="Medema M.H."/>
            <person name="Surup F."/>
            <person name="Jogler C."/>
        </authorList>
    </citation>
    <scope>NUCLEOTIDE SEQUENCE [LARGE SCALE GENOMIC DNA]</scope>
    <source>
        <strain evidence="10 11">Mal15</strain>
    </source>
</reference>
<evidence type="ECO:0000256" key="4">
    <source>
        <dbReference type="ARBA" id="ARBA00022692"/>
    </source>
</evidence>
<dbReference type="NCBIfam" id="TIGR02602">
    <property type="entry name" value="8TM_EpsH"/>
    <property type="match status" value="1"/>
</dbReference>
<sequence length="623" mass="69406">MSTTDSTGLYTSMIDGAETGVSATSSEIEPNPNWRWFWLGLLLAVLPLLVPYFISMWGKPTYRYFPFAIAAVAWLTYVRSDGHFYPPRGWLSWAAIGFSLFLIVFGTVLQFPWFAAVALSILCAAMLYAMRGPDDETLLVVVLPLLTTVQLIRADTLLVLWLQNVTTWMSSVLLDTLAIPHAVTNNVIQLADRELFVAEACSGIQSVFTLSFLAFLMIAWRRRRIWMAPLYIAIACVLAIFANVVRVTVVALVANSYEFDLAVGWPHELLGYIALAMAFGFLLSFDYLVATLLHRVPQESEFNPLVSAWNYLSLRDAEEGAGRGTQRSVTDLLDRDSRSGASRWAQRLVDNRIAHISFAVLAGVICLASLAQVVRSRRPANMVESDKSLVFDPPSDLINDSLDILTVVGHRANRGYEEPRLGANSDVWECRWDEVTVQFVLSQPHQGWHELCNCYERLDWALLDRDIRSPDEFEDFEIIAKNPDALSSTYVVARFKRGPTQHGYLIFAGIGSDGTLVDAPDSLSAFTHRVWNRIDTTGVWDQNEVIMLQMWITSPDKLKPRQLIEMQEEFIAARARVADAIVENAGRKLPAQALRGDSASAVSPSAESSLAASGDGATKKELK</sequence>
<feature type="transmembrane region" description="Helical" evidence="9">
    <location>
        <begin position="269"/>
        <end position="289"/>
    </location>
</feature>
<proteinExistence type="predicted"/>